<proteinExistence type="predicted"/>
<reference evidence="1 2" key="1">
    <citation type="journal article" date="2021" name="Appl. Environ. Microbiol.">
        <title>Genetic linkage and physical mapping for an oyster mushroom Pleurotus cornucopiae and QTL analysis for the trait cap color.</title>
        <authorList>
            <person name="Zhang Y."/>
            <person name="Gao W."/>
            <person name="Sonnenberg A."/>
            <person name="Chen Q."/>
            <person name="Zhang J."/>
            <person name="Huang C."/>
        </authorList>
    </citation>
    <scope>NUCLEOTIDE SEQUENCE [LARGE SCALE GENOMIC DNA]</scope>
    <source>
        <strain evidence="1">CCMSSC00406</strain>
    </source>
</reference>
<evidence type="ECO:0000313" key="2">
    <source>
        <dbReference type="Proteomes" id="UP000824881"/>
    </source>
</evidence>
<evidence type="ECO:0000313" key="1">
    <source>
        <dbReference type="EMBL" id="KAG9226981.1"/>
    </source>
</evidence>
<accession>A0ACB7JAE4</accession>
<dbReference type="Proteomes" id="UP000824881">
    <property type="component" value="Unassembled WGS sequence"/>
</dbReference>
<dbReference type="EMBL" id="WQMT02000002">
    <property type="protein sequence ID" value="KAG9226981.1"/>
    <property type="molecule type" value="Genomic_DNA"/>
</dbReference>
<sequence length="476" mass="49059">MNDAASIHVWRGPPERTVNNPINALTLARCVESEVIIVGRPSIGYIVPYKRRIMLASIPQPTVLSFQQYYGFKTLAMAFIARVLLAFVLAAVTANAAVDKAQGVAIGHSKDAAQACFGDATPFLLPGDPDKTVNCCIAPWSVTWFDQNAQIGECCAPGQSWSGNQTTLVGGCCDRGQGWSQDKASGLGGCCAPSLVFVGDKATKTGGCCTAGMIWLNGKCAPPPPRPTCKDLADPVCGDDDDLGIQYGHCYILKFADGTQLGADHAAPTYSKDGFFKDIPFKVCRSTTDCALGEAVPTDGTFLLQDQMGRPEDATGAVGWVDNGAGGTHIKFNTNGAQAGVFKGVPACSGGKCFIRLGGGPTGNGSIGPTCPVPEHGLTFWPNPKATMLISFTETACSGPDAPFVPINAANPAQGLLSAFGASRSRPAVAVSQRPASSLVASAASGRVAATAATAARASSAAPARATAPSRVNARA</sequence>
<organism evidence="1 2">
    <name type="scientific">Pleurotus cornucopiae</name>
    <name type="common">Cornucopia mushroom</name>
    <dbReference type="NCBI Taxonomy" id="5321"/>
    <lineage>
        <taxon>Eukaryota</taxon>
        <taxon>Fungi</taxon>
        <taxon>Dikarya</taxon>
        <taxon>Basidiomycota</taxon>
        <taxon>Agaricomycotina</taxon>
        <taxon>Agaricomycetes</taxon>
        <taxon>Agaricomycetidae</taxon>
        <taxon>Agaricales</taxon>
        <taxon>Pleurotineae</taxon>
        <taxon>Pleurotaceae</taxon>
        <taxon>Pleurotus</taxon>
    </lineage>
</organism>
<protein>
    <submittedName>
        <fullName evidence="1">Uncharacterized protein</fullName>
    </submittedName>
</protein>
<gene>
    <name evidence="1" type="ORF">CCMSSC00406_0003346</name>
</gene>
<comment type="caution">
    <text evidence="1">The sequence shown here is derived from an EMBL/GenBank/DDBJ whole genome shotgun (WGS) entry which is preliminary data.</text>
</comment>
<keyword evidence="2" id="KW-1185">Reference proteome</keyword>
<name>A0ACB7JAE4_PLECO</name>